<protein>
    <submittedName>
        <fullName evidence="6">DUF4349 domain-containing protein</fullName>
    </submittedName>
</protein>
<keyword evidence="3" id="KW-0472">Membrane</keyword>
<feature type="signal peptide" evidence="4">
    <location>
        <begin position="1"/>
        <end position="21"/>
    </location>
</feature>
<feature type="coiled-coil region" evidence="1">
    <location>
        <begin position="204"/>
        <end position="231"/>
    </location>
</feature>
<evidence type="ECO:0000259" key="5">
    <source>
        <dbReference type="Pfam" id="PF14257"/>
    </source>
</evidence>
<dbReference type="OrthoDB" id="5381491at2"/>
<feature type="domain" description="DUF4349" evidence="5">
    <location>
        <begin position="86"/>
        <end position="300"/>
    </location>
</feature>
<dbReference type="AlphaFoldDB" id="A0A6A8DDC8"/>
<evidence type="ECO:0000256" key="4">
    <source>
        <dbReference type="SAM" id="SignalP"/>
    </source>
</evidence>
<evidence type="ECO:0000313" key="7">
    <source>
        <dbReference type="Proteomes" id="UP000799092"/>
    </source>
</evidence>
<comment type="caution">
    <text evidence="6">The sequence shown here is derived from an EMBL/GenBank/DDBJ whole genome shotgun (WGS) entry which is preliminary data.</text>
</comment>
<dbReference type="Pfam" id="PF14257">
    <property type="entry name" value="DUF4349"/>
    <property type="match status" value="1"/>
</dbReference>
<keyword evidence="1" id="KW-0175">Coiled coil</keyword>
<dbReference type="RefSeq" id="WP_153737327.1">
    <property type="nucleotide sequence ID" value="NZ_WJNG01000011.1"/>
</dbReference>
<keyword evidence="4" id="KW-0732">Signal</keyword>
<accession>A0A6A8DDC8</accession>
<reference evidence="6" key="1">
    <citation type="submission" date="2019-11" db="EMBL/GenBank/DDBJ databases">
        <authorList>
            <person name="Li J."/>
        </authorList>
    </citation>
    <scope>NUCLEOTIDE SEQUENCE</scope>
    <source>
        <strain evidence="6">B6B</strain>
    </source>
</reference>
<evidence type="ECO:0000313" key="6">
    <source>
        <dbReference type="EMBL" id="MRH43705.1"/>
    </source>
</evidence>
<feature type="region of interest" description="Disordered" evidence="2">
    <location>
        <begin position="25"/>
        <end position="80"/>
    </location>
</feature>
<feature type="transmembrane region" description="Helical" evidence="3">
    <location>
        <begin position="272"/>
        <end position="302"/>
    </location>
</feature>
<dbReference type="Proteomes" id="UP000799092">
    <property type="component" value="Unassembled WGS sequence"/>
</dbReference>
<name>A0A6A8DDC8_9BACI</name>
<gene>
    <name evidence="6" type="ORF">GH741_13590</name>
</gene>
<dbReference type="InterPro" id="IPR025645">
    <property type="entry name" value="DUF4349"/>
</dbReference>
<keyword evidence="7" id="KW-1185">Reference proteome</keyword>
<feature type="compositionally biased region" description="Acidic residues" evidence="2">
    <location>
        <begin position="55"/>
        <end position="65"/>
    </location>
</feature>
<keyword evidence="3" id="KW-1133">Transmembrane helix</keyword>
<feature type="chain" id="PRO_5038862631" evidence="4">
    <location>
        <begin position="22"/>
        <end position="313"/>
    </location>
</feature>
<evidence type="ECO:0000256" key="1">
    <source>
        <dbReference type="SAM" id="Coils"/>
    </source>
</evidence>
<dbReference type="PROSITE" id="PS51257">
    <property type="entry name" value="PROKAR_LIPOPROTEIN"/>
    <property type="match status" value="1"/>
</dbReference>
<organism evidence="6 7">
    <name type="scientific">Aquibacillus halophilus</name>
    <dbReference type="NCBI Taxonomy" id="930132"/>
    <lineage>
        <taxon>Bacteria</taxon>
        <taxon>Bacillati</taxon>
        <taxon>Bacillota</taxon>
        <taxon>Bacilli</taxon>
        <taxon>Bacillales</taxon>
        <taxon>Bacillaceae</taxon>
        <taxon>Aquibacillus</taxon>
    </lineage>
</organism>
<proteinExistence type="predicted"/>
<evidence type="ECO:0000256" key="2">
    <source>
        <dbReference type="SAM" id="MobiDB-lite"/>
    </source>
</evidence>
<sequence length="313" mass="34927">MRKWLMPIFIISIIFILGACAGNDESADDAGSAEGEAMNTEESSREMEMATSDSDSADAEYDQDTANEAAEQPNQVETNSANTIDRKIIYNGNLRVEVKNYNEAINELESQVEDTGGFIVESSSYGGSEDGLQEGSITARIPQENFQQFIKVVEDGNMKVVEKSVSGQDVTEEFVDLQSRIKSKRVVEERLLSFMEDAEKTEDLLKISNDLSKVQEEIEQITGRMNYLQNKSDLATVTIHIYENRVNIPNINEEGLNTWEKTKQQFNESINFLLSAVSGLFVFIAGNLPVLLIIAAAGLVAFRIVRKKNKKKE</sequence>
<evidence type="ECO:0000256" key="3">
    <source>
        <dbReference type="SAM" id="Phobius"/>
    </source>
</evidence>
<dbReference type="EMBL" id="WJNG01000011">
    <property type="protein sequence ID" value="MRH43705.1"/>
    <property type="molecule type" value="Genomic_DNA"/>
</dbReference>
<keyword evidence="3" id="KW-0812">Transmembrane</keyword>